<evidence type="ECO:0000313" key="2">
    <source>
        <dbReference type="EMBL" id="MDQ0226833.1"/>
    </source>
</evidence>
<accession>A0ABT9Z5H2</accession>
<comment type="caution">
    <text evidence="2">The sequence shown here is derived from an EMBL/GenBank/DDBJ whole genome shotgun (WGS) entry which is preliminary data.</text>
</comment>
<gene>
    <name evidence="2" type="ORF">J2S02_003178</name>
</gene>
<organism evidence="2 3">
    <name type="scientific">Metabacillus niabensis</name>
    <dbReference type="NCBI Taxonomy" id="324854"/>
    <lineage>
        <taxon>Bacteria</taxon>
        <taxon>Bacillati</taxon>
        <taxon>Bacillota</taxon>
        <taxon>Bacilli</taxon>
        <taxon>Bacillales</taxon>
        <taxon>Bacillaceae</taxon>
        <taxon>Metabacillus</taxon>
    </lineage>
</organism>
<dbReference type="GO" id="GO:0003677">
    <property type="term" value="F:DNA binding"/>
    <property type="evidence" value="ECO:0007669"/>
    <property type="project" value="UniProtKB-KW"/>
</dbReference>
<evidence type="ECO:0000313" key="3">
    <source>
        <dbReference type="Proteomes" id="UP001232245"/>
    </source>
</evidence>
<dbReference type="RefSeq" id="WP_174880580.1">
    <property type="nucleotide sequence ID" value="NZ_CADEPK010000212.1"/>
</dbReference>
<dbReference type="CDD" id="cd00592">
    <property type="entry name" value="HTH_MerR-like"/>
    <property type="match status" value="1"/>
</dbReference>
<reference evidence="2 3" key="1">
    <citation type="submission" date="2023-07" db="EMBL/GenBank/DDBJ databases">
        <title>Genomic Encyclopedia of Type Strains, Phase IV (KMG-IV): sequencing the most valuable type-strain genomes for metagenomic binning, comparative biology and taxonomic classification.</title>
        <authorList>
            <person name="Goeker M."/>
        </authorList>
    </citation>
    <scope>NUCLEOTIDE SEQUENCE [LARGE SCALE GENOMIC DNA]</scope>
    <source>
        <strain evidence="2 3">DSM 17723</strain>
    </source>
</reference>
<dbReference type="InterPro" id="IPR000551">
    <property type="entry name" value="MerR-type_HTH_dom"/>
</dbReference>
<feature type="domain" description="HTH merR-type" evidence="1">
    <location>
        <begin position="1"/>
        <end position="48"/>
    </location>
</feature>
<dbReference type="Proteomes" id="UP001232245">
    <property type="component" value="Unassembled WGS sequence"/>
</dbReference>
<proteinExistence type="predicted"/>
<sequence length="52" mass="6307">MLINEVSKVTNFTKKAIEYYIEQKLVFPNILDNGYRDFSENDIDWFKLNIYI</sequence>
<keyword evidence="2" id="KW-0238">DNA-binding</keyword>
<dbReference type="Pfam" id="PF13411">
    <property type="entry name" value="MerR_1"/>
    <property type="match status" value="1"/>
</dbReference>
<keyword evidence="3" id="KW-1185">Reference proteome</keyword>
<dbReference type="Gene3D" id="1.10.1660.10">
    <property type="match status" value="1"/>
</dbReference>
<evidence type="ECO:0000259" key="1">
    <source>
        <dbReference type="Pfam" id="PF13411"/>
    </source>
</evidence>
<protein>
    <submittedName>
        <fullName evidence="2">DNA-binding transcriptional MerR regulator</fullName>
    </submittedName>
</protein>
<dbReference type="InterPro" id="IPR009061">
    <property type="entry name" value="DNA-bd_dom_put_sf"/>
</dbReference>
<dbReference type="SUPFAM" id="SSF46955">
    <property type="entry name" value="Putative DNA-binding domain"/>
    <property type="match status" value="1"/>
</dbReference>
<name>A0ABT9Z5H2_9BACI</name>
<dbReference type="EMBL" id="JAUSTZ010000006">
    <property type="protein sequence ID" value="MDQ0226833.1"/>
    <property type="molecule type" value="Genomic_DNA"/>
</dbReference>